<evidence type="ECO:0000256" key="1">
    <source>
        <dbReference type="SAM" id="SignalP"/>
    </source>
</evidence>
<evidence type="ECO:0000259" key="2">
    <source>
        <dbReference type="Pfam" id="PF09832"/>
    </source>
</evidence>
<keyword evidence="1" id="KW-0732">Signal</keyword>
<dbReference type="EMBL" id="CP001674">
    <property type="protein sequence ID" value="ACT50502.1"/>
    <property type="molecule type" value="Genomic_DNA"/>
</dbReference>
<dbReference type="AlphaFoldDB" id="C6XD77"/>
<dbReference type="InterPro" id="IPR018637">
    <property type="entry name" value="DUF2059"/>
</dbReference>
<reference evidence="3 4" key="2">
    <citation type="journal article" date="2011" name="J. Bacteriol.">
        <title>Genomes of three methylotrophs from a single niche uncover genetic and metabolic divergence of Methylophilaceae.</title>
        <authorList>
            <person name="Lapidus A."/>
            <person name="Clum A."/>
            <person name="Labutti K."/>
            <person name="Kaluzhnaya M.G."/>
            <person name="Lim S."/>
            <person name="Beck D.A."/>
            <person name="Glavina Del Rio T."/>
            <person name="Nolan M."/>
            <person name="Mavromatis K."/>
            <person name="Huntemann M."/>
            <person name="Lucas S."/>
            <person name="Lidstrom M.E."/>
            <person name="Ivanova N."/>
            <person name="Chistoserdova L."/>
        </authorList>
    </citation>
    <scope>NUCLEOTIDE SEQUENCE [LARGE SCALE GENOMIC DNA]</scope>
    <source>
        <strain evidence="3 4">SIP3-4</strain>
    </source>
</reference>
<dbReference type="STRING" id="582744.Msip34_1256"/>
<feature type="chain" id="PRO_5002973879" description="DUF2059 domain-containing protein" evidence="1">
    <location>
        <begin position="20"/>
        <end position="167"/>
    </location>
</feature>
<evidence type="ECO:0000313" key="4">
    <source>
        <dbReference type="Proteomes" id="UP000002743"/>
    </source>
</evidence>
<feature type="domain" description="DUF2059" evidence="2">
    <location>
        <begin position="94"/>
        <end position="148"/>
    </location>
</feature>
<accession>C6XD77</accession>
<dbReference type="KEGG" id="mei:Msip34_1256"/>
<name>C6XD77_METGS</name>
<organism evidence="3 4">
    <name type="scientific">Methylovorus glucosotrophus (strain SIP3-4)</name>
    <dbReference type="NCBI Taxonomy" id="582744"/>
    <lineage>
        <taxon>Bacteria</taxon>
        <taxon>Pseudomonadati</taxon>
        <taxon>Pseudomonadota</taxon>
        <taxon>Betaproteobacteria</taxon>
        <taxon>Nitrosomonadales</taxon>
        <taxon>Methylophilaceae</taxon>
        <taxon>Methylovorus</taxon>
    </lineage>
</organism>
<keyword evidence="4" id="KW-1185">Reference proteome</keyword>
<feature type="signal peptide" evidence="1">
    <location>
        <begin position="1"/>
        <end position="19"/>
    </location>
</feature>
<protein>
    <recommendedName>
        <fullName evidence="2">DUF2059 domain-containing protein</fullName>
    </recommendedName>
</protein>
<gene>
    <name evidence="3" type="ordered locus">Msip34_1256</name>
</gene>
<dbReference type="eggNOG" id="COG3184">
    <property type="taxonomic scope" value="Bacteria"/>
</dbReference>
<reference evidence="4" key="1">
    <citation type="submission" date="2009-07" db="EMBL/GenBank/DDBJ databases">
        <title>Complete sequence of chromosome of Methylovorus sp. SIP3-4.</title>
        <authorList>
            <person name="Lucas S."/>
            <person name="Copeland A."/>
            <person name="Lapidus A."/>
            <person name="Glavina del Rio T."/>
            <person name="Tice H."/>
            <person name="Bruce D."/>
            <person name="Goodwin L."/>
            <person name="Pitluck S."/>
            <person name="Clum A."/>
            <person name="Larimer F."/>
            <person name="Land M."/>
            <person name="Hauser L."/>
            <person name="Kyrpides N."/>
            <person name="Mikhailova N."/>
            <person name="Kayluzhnaya M."/>
            <person name="Chistoserdova L."/>
        </authorList>
    </citation>
    <scope>NUCLEOTIDE SEQUENCE [LARGE SCALE GENOMIC DNA]</scope>
    <source>
        <strain evidence="4">SIP3-4</strain>
    </source>
</reference>
<evidence type="ECO:0000313" key="3">
    <source>
        <dbReference type="EMBL" id="ACT50502.1"/>
    </source>
</evidence>
<proteinExistence type="predicted"/>
<dbReference type="OrthoDB" id="8589964at2"/>
<dbReference type="RefSeq" id="WP_015829989.1">
    <property type="nucleotide sequence ID" value="NC_012969.1"/>
</dbReference>
<dbReference type="HOGENOM" id="CLU_107918_2_0_4"/>
<dbReference type="Proteomes" id="UP000002743">
    <property type="component" value="Chromosome"/>
</dbReference>
<sequence precursor="true">MTRFIVCIFALLLSFQSLAAESAPTDESIKNLLDAMNAKQMLEKIRAQNASSVKASILGQLGGKQLNPQQEKVLNTTSEKISSIMAEVMTWENFQSIYTSLYKKNFTQEEVNALTVFYKTPAGKSAMNKMPAVTQQIILESQKLLVPVQDRIQQAAQEGAVEFRKAQ</sequence>
<dbReference type="Pfam" id="PF09832">
    <property type="entry name" value="DUF2059"/>
    <property type="match status" value="1"/>
</dbReference>